<protein>
    <submittedName>
        <fullName evidence="1">Uncharacterized protein</fullName>
    </submittedName>
</protein>
<comment type="caution">
    <text evidence="1">The sequence shown here is derived from an EMBL/GenBank/DDBJ whole genome shotgun (WGS) entry which is preliminary data.</text>
</comment>
<dbReference type="AlphaFoldDB" id="A0A5J5GE27"/>
<name>A0A5J5GE27_9RHOB</name>
<evidence type="ECO:0000313" key="2">
    <source>
        <dbReference type="Proteomes" id="UP000326554"/>
    </source>
</evidence>
<dbReference type="EMBL" id="VYQE01000005">
    <property type="protein sequence ID" value="KAA9006062.1"/>
    <property type="molecule type" value="Genomic_DNA"/>
</dbReference>
<keyword evidence="2" id="KW-1185">Reference proteome</keyword>
<dbReference type="Proteomes" id="UP000326554">
    <property type="component" value="Unassembled WGS sequence"/>
</dbReference>
<organism evidence="1 2">
    <name type="scientific">Histidinibacterium aquaticum</name>
    <dbReference type="NCBI Taxonomy" id="2613962"/>
    <lineage>
        <taxon>Bacteria</taxon>
        <taxon>Pseudomonadati</taxon>
        <taxon>Pseudomonadota</taxon>
        <taxon>Alphaproteobacteria</taxon>
        <taxon>Rhodobacterales</taxon>
        <taxon>Paracoccaceae</taxon>
        <taxon>Histidinibacterium</taxon>
    </lineage>
</organism>
<sequence length="387" mass="42627">MSLSPFYGGDGDVVRDGLEILRHLTILPDEVRTLSEVDLEIRGTRISDLRPLAKSSGLREVNFEGIPAAIENPELEEISTIENSVERTRRLKSWLEVNYEGEPPEAVEGGPEFRVDDVGPITLIDTPLIESDDDDQAELQKDCEEKASSLAEVAELATNTAPDLPSISRKYQELISQNANLIGARRIWSIANSLEAILEIHDRAVADDRHSEELPASVAARLKDLAETHRVWFLGHPGARAVEERANKHARKEGYQDRRRAAVSVVEAAERSTAVSADATWPARQNIETSKVDSAAGVAALGELEDWAWNFVASIARKAWTIAKAPPGGFVGQAVSGHYLILFIVNNDDAIRHYAYTAMSQGPLWWDALEAAIRRMAASGSNHEDRD</sequence>
<gene>
    <name evidence="1" type="ORF">F3S47_16045</name>
</gene>
<evidence type="ECO:0000313" key="1">
    <source>
        <dbReference type="EMBL" id="KAA9006062.1"/>
    </source>
</evidence>
<proteinExistence type="predicted"/>
<accession>A0A5J5GE27</accession>
<dbReference type="RefSeq" id="WP_191090217.1">
    <property type="nucleotide sequence ID" value="NZ_VYQE01000005.1"/>
</dbReference>
<reference evidence="1 2" key="1">
    <citation type="submission" date="2019-09" db="EMBL/GenBank/DDBJ databases">
        <authorList>
            <person name="Park J.-S."/>
            <person name="Choi H.-J."/>
        </authorList>
    </citation>
    <scope>NUCLEOTIDE SEQUENCE [LARGE SCALE GENOMIC DNA]</scope>
    <source>
        <strain evidence="1 2">176SS1-4</strain>
    </source>
</reference>